<reference evidence="2 3" key="1">
    <citation type="journal article" date="2009" name="Genome Res.">
        <title>Comparative genomics of the fungal pathogens Candida dubliniensis and Candida albicans.</title>
        <authorList>
            <person name="Jackson A.P."/>
            <person name="Gamble J.A."/>
            <person name="Yeomans T."/>
            <person name="Moran G.P."/>
            <person name="Saunders D."/>
            <person name="Harris D."/>
            <person name="Aslett M."/>
            <person name="Barrell J.F."/>
            <person name="Butler G."/>
            <person name="Citiulo F."/>
            <person name="Coleman D.C."/>
            <person name="de Groot P.W.J."/>
            <person name="Goodwin T.J."/>
            <person name="Quail M.A."/>
            <person name="McQuillan J."/>
            <person name="Munro C.A."/>
            <person name="Pain A."/>
            <person name="Poulter R.T."/>
            <person name="Rajandream M.A."/>
            <person name="Renauld H."/>
            <person name="Spiering M.J."/>
            <person name="Tivey A."/>
            <person name="Gow N.A.R."/>
            <person name="Barrell B."/>
            <person name="Sullivan D.J."/>
            <person name="Berriman M."/>
        </authorList>
    </citation>
    <scope>NUCLEOTIDE SEQUENCE [LARGE SCALE GENOMIC DNA]</scope>
    <source>
        <strain evidence="3">CD36 / ATCC MYA-646 / CBS 7987 / NCPF 3949 / NRRL Y-17841</strain>
    </source>
</reference>
<protein>
    <submittedName>
        <fullName evidence="2">Uncharacterized protein</fullName>
    </submittedName>
</protein>
<name>B9W8Q9_CANDC</name>
<sequence length="148" mass="17255">MSNDNTVPDNKPETLASIFEYLHQEKIISPDERSTQDEILKDCQQFMGNNSSKKLNWRQLAECFEDVFAKYTTETSELKEQIEELVQQRKMLFECYEKLDQERAKARIEKSLSWIITKEGNLAKFKSAANTLLQNTDSESKPAREEIP</sequence>
<evidence type="ECO:0000313" key="1">
    <source>
        <dbReference type="CGD" id="CAL0000171275"/>
    </source>
</evidence>
<evidence type="ECO:0000313" key="3">
    <source>
        <dbReference type="Proteomes" id="UP000002605"/>
    </source>
</evidence>
<dbReference type="HOGENOM" id="CLU_1758553_0_0_1"/>
<dbReference type="EMBL" id="FM992688">
    <property type="protein sequence ID" value="CAX45132.1"/>
    <property type="molecule type" value="Genomic_DNA"/>
</dbReference>
<dbReference type="AlphaFoldDB" id="B9W8Q9"/>
<dbReference type="GeneID" id="8045024"/>
<dbReference type="VEuPathDB" id="FungiDB:CD36_08330"/>
<dbReference type="CGD" id="CAL0000171275">
    <property type="gene designation" value="Cd36_08330"/>
</dbReference>
<proteinExistence type="predicted"/>
<evidence type="ECO:0000313" key="2">
    <source>
        <dbReference type="EMBL" id="CAX45132.1"/>
    </source>
</evidence>
<dbReference type="KEGG" id="cdu:CD36_08330"/>
<organism evidence="2 3">
    <name type="scientific">Candida dubliniensis (strain CD36 / ATCC MYA-646 / CBS 7987 / NCPF 3949 / NRRL Y-17841)</name>
    <name type="common">Yeast</name>
    <dbReference type="NCBI Taxonomy" id="573826"/>
    <lineage>
        <taxon>Eukaryota</taxon>
        <taxon>Fungi</taxon>
        <taxon>Dikarya</taxon>
        <taxon>Ascomycota</taxon>
        <taxon>Saccharomycotina</taxon>
        <taxon>Pichiomycetes</taxon>
        <taxon>Debaryomycetaceae</taxon>
        <taxon>Candida/Lodderomyces clade</taxon>
        <taxon>Candida</taxon>
    </lineage>
</organism>
<gene>
    <name evidence="1" type="ordered locus">Cd36_08330</name>
    <name evidence="2" type="ORF">CD36_08330</name>
</gene>
<dbReference type="RefSeq" id="XP_002417479.1">
    <property type="nucleotide sequence ID" value="XM_002417434.1"/>
</dbReference>
<dbReference type="Proteomes" id="UP000002605">
    <property type="component" value="Chromosome 1"/>
</dbReference>
<dbReference type="OrthoDB" id="4017799at2759"/>
<accession>B9W8Q9</accession>
<keyword evidence="3" id="KW-1185">Reference proteome</keyword>